<dbReference type="AlphaFoldDB" id="A0A1T4SDD0"/>
<dbReference type="Proteomes" id="UP000190135">
    <property type="component" value="Unassembled WGS sequence"/>
</dbReference>
<dbReference type="InterPro" id="IPR013491">
    <property type="entry name" value="Tape_meas_N"/>
</dbReference>
<proteinExistence type="predicted"/>
<feature type="domain" description="Tape measure protein N-terminal" evidence="2">
    <location>
        <begin position="111"/>
        <end position="303"/>
    </location>
</feature>
<dbReference type="Pfam" id="PF20155">
    <property type="entry name" value="TMP_3"/>
    <property type="match status" value="1"/>
</dbReference>
<protein>
    <submittedName>
        <fullName evidence="3">Tape measure domain-containing protein</fullName>
    </submittedName>
</protein>
<organism evidence="3 4">
    <name type="scientific">Consotaella salsifontis</name>
    <dbReference type="NCBI Taxonomy" id="1365950"/>
    <lineage>
        <taxon>Bacteria</taxon>
        <taxon>Pseudomonadati</taxon>
        <taxon>Pseudomonadota</taxon>
        <taxon>Alphaproteobacteria</taxon>
        <taxon>Hyphomicrobiales</taxon>
        <taxon>Aurantimonadaceae</taxon>
        <taxon>Consotaella</taxon>
    </lineage>
</organism>
<sequence length="772" mass="79158">MSAVTDDERLIVLVEARIRDLERNMARASATTGREFGQMRRHSRMATTAMEADMIRSTTRINMALASVSTRIGAVSTAASARFAAMGRSATALSGALGMGGLATIAGGAALTKFAGDYRDIQNALKVAGLEGEKLTEVYDRLRDSAQKNAAPLSALVELYGRASQVQNELGVSSEELLSFTDHVALALRVSGKSASEASGALLQLSQALGSGTVHAEEFNSILENALPVAQAAAAGLEEAGGSVAKLRALINDGKVSSQAFFRAFEAGSGILEEKVAGAEKTVSQGFIRLQNVLIDTTGKLDDTVGISDDVVGALNSIASAVENAGSFFDRFGGDIKGAIDWLDQLETKAYDAAEALGIAAGRAIKGASPDGMVKDAFNRTEGSGSGDAANDAAISDWLNGRGKGGGLVIDITEGTRPKPVSLDDYPVTGGSAKGGKKGRAKVDSYQREIDQIKERTAAIQAETAAQAGLDPLIDDYGYAVEKARAKQELLNAAQEAGIAITPEVTANIEKLADAYASASASADKLAESQDRARQSAKEMAGVGQEAVKGFISDLRGGASAGDALSNALNRIADKLIDMAVNKLMENALGGLGGAGAADPWAGLRGTGGGGLGGLGGLIGGVLSLLGLAEGGQVDGPGTATSDSIPAMLSDGEFVVNAKAAKKHGSLLEAINGGGLEHFAAGGAVGGARSYAPVSPRAPAASHAPQINFKQEVVNSYGPDVSVRNEEQDDGQGGKVMRTFVEKIVDDRTLKGGTPLQRSLKRSGIRGPLRTG</sequence>
<name>A0A1T4SDD0_9HYPH</name>
<gene>
    <name evidence="3" type="ORF">SAMN05428963_11062</name>
</gene>
<evidence type="ECO:0000313" key="4">
    <source>
        <dbReference type="Proteomes" id="UP000190135"/>
    </source>
</evidence>
<feature type="region of interest" description="Disordered" evidence="1">
    <location>
        <begin position="421"/>
        <end position="442"/>
    </location>
</feature>
<dbReference type="OrthoDB" id="5395100at2"/>
<keyword evidence="4" id="KW-1185">Reference proteome</keyword>
<accession>A0A1T4SDD0</accession>
<evidence type="ECO:0000259" key="2">
    <source>
        <dbReference type="Pfam" id="PF20155"/>
    </source>
</evidence>
<dbReference type="NCBIfam" id="TIGR02675">
    <property type="entry name" value="tape_meas_nterm"/>
    <property type="match status" value="1"/>
</dbReference>
<evidence type="ECO:0000256" key="1">
    <source>
        <dbReference type="SAM" id="MobiDB-lite"/>
    </source>
</evidence>
<feature type="region of interest" description="Disordered" evidence="1">
    <location>
        <begin position="751"/>
        <end position="772"/>
    </location>
</feature>
<dbReference type="STRING" id="1365950.SAMN05428963_11062"/>
<reference evidence="3 4" key="1">
    <citation type="submission" date="2017-02" db="EMBL/GenBank/DDBJ databases">
        <authorList>
            <person name="Peterson S.W."/>
        </authorList>
    </citation>
    <scope>NUCLEOTIDE SEQUENCE [LARGE SCALE GENOMIC DNA]</scope>
    <source>
        <strain evidence="3 4">USBA 369</strain>
    </source>
</reference>
<dbReference type="EMBL" id="FUXL01000010">
    <property type="protein sequence ID" value="SKA26310.1"/>
    <property type="molecule type" value="Genomic_DNA"/>
</dbReference>
<evidence type="ECO:0000313" key="3">
    <source>
        <dbReference type="EMBL" id="SKA26310.1"/>
    </source>
</evidence>
<dbReference type="RefSeq" id="WP_078709168.1">
    <property type="nucleotide sequence ID" value="NZ_FUXL01000010.1"/>
</dbReference>